<dbReference type="InterPro" id="IPR050624">
    <property type="entry name" value="HTH-type_Tx_Regulator"/>
</dbReference>
<organism evidence="5 6">
    <name type="scientific">Aeribacillus pallidus</name>
    <dbReference type="NCBI Taxonomy" id="33936"/>
    <lineage>
        <taxon>Bacteria</taxon>
        <taxon>Bacillati</taxon>
        <taxon>Bacillota</taxon>
        <taxon>Bacilli</taxon>
        <taxon>Bacillales</taxon>
        <taxon>Bacillaceae</taxon>
        <taxon>Aeribacillus</taxon>
    </lineage>
</organism>
<keyword evidence="1" id="KW-0678">Repressor</keyword>
<name>A0A165WNQ8_9BACI</name>
<dbReference type="InterPro" id="IPR001647">
    <property type="entry name" value="HTH_TetR"/>
</dbReference>
<dbReference type="AlphaFoldDB" id="A0A165WNQ8"/>
<dbReference type="PROSITE" id="PS01081">
    <property type="entry name" value="HTH_TETR_1"/>
    <property type="match status" value="1"/>
</dbReference>
<dbReference type="SUPFAM" id="SSF46689">
    <property type="entry name" value="Homeodomain-like"/>
    <property type="match status" value="1"/>
</dbReference>
<evidence type="ECO:0000259" key="4">
    <source>
        <dbReference type="PROSITE" id="PS50977"/>
    </source>
</evidence>
<dbReference type="InterPro" id="IPR009057">
    <property type="entry name" value="Homeodomain-like_sf"/>
</dbReference>
<dbReference type="OrthoDB" id="9812993at2"/>
<dbReference type="EMBL" id="LWBR01000065">
    <property type="protein sequence ID" value="KZN95153.1"/>
    <property type="molecule type" value="Genomic_DNA"/>
</dbReference>
<dbReference type="Proteomes" id="UP000076476">
    <property type="component" value="Unassembled WGS sequence"/>
</dbReference>
<sequence>MIRCPRKFREEEKETIRQTLLETAKAMFRQYGIQKTTVAALTEAAGISQGAFYLFFPSKEALFYEVFQMEERKLREILLVEWTEKPLTQERLAVLLVQAVKLIEQEPILRLMIDRKEYELLMRKLPPEYADHHTTEDEDALVPLIEKWQDEGVMVKENPRTIVAVIRSFFLQLLYRDEIGEKFAEALVLQAKWLAKGLVEE</sequence>
<feature type="domain" description="HTH tetR-type" evidence="4">
    <location>
        <begin position="14"/>
        <end position="74"/>
    </location>
</feature>
<dbReference type="Gene3D" id="1.10.357.10">
    <property type="entry name" value="Tetracycline Repressor, domain 2"/>
    <property type="match status" value="1"/>
</dbReference>
<keyword evidence="6" id="KW-1185">Reference proteome</keyword>
<dbReference type="PANTHER" id="PTHR43479:SF11">
    <property type="entry name" value="ACREF_ENVCD OPERON REPRESSOR-RELATED"/>
    <property type="match status" value="1"/>
</dbReference>
<reference evidence="5 6" key="1">
    <citation type="submission" date="2016-04" db="EMBL/GenBank/DDBJ databases">
        <title>Draft genome sequence of Aeribacillus pallidus 8m3 from petroleum reservoir.</title>
        <authorList>
            <person name="Poltaraus A.B."/>
            <person name="Nazina T.N."/>
            <person name="Tourova T.P."/>
            <person name="Malakho S.M."/>
            <person name="Korshunova A.V."/>
            <person name="Sokolova D.S."/>
        </authorList>
    </citation>
    <scope>NUCLEOTIDE SEQUENCE [LARGE SCALE GENOMIC DNA]</scope>
    <source>
        <strain evidence="5 6">8m3</strain>
    </source>
</reference>
<dbReference type="GO" id="GO:0003677">
    <property type="term" value="F:DNA binding"/>
    <property type="evidence" value="ECO:0007669"/>
    <property type="project" value="UniProtKB-UniRule"/>
</dbReference>
<keyword evidence="2 3" id="KW-0238">DNA-binding</keyword>
<gene>
    <name evidence="5" type="ORF">AZI98_16150</name>
</gene>
<dbReference type="PANTHER" id="PTHR43479">
    <property type="entry name" value="ACREF/ENVCD OPERON REPRESSOR-RELATED"/>
    <property type="match status" value="1"/>
</dbReference>
<feature type="DNA-binding region" description="H-T-H motif" evidence="3">
    <location>
        <begin position="37"/>
        <end position="56"/>
    </location>
</feature>
<dbReference type="RefSeq" id="WP_082830392.1">
    <property type="nucleotide sequence ID" value="NZ_LWBR01000065.1"/>
</dbReference>
<evidence type="ECO:0000313" key="5">
    <source>
        <dbReference type="EMBL" id="KZN95153.1"/>
    </source>
</evidence>
<evidence type="ECO:0000256" key="1">
    <source>
        <dbReference type="ARBA" id="ARBA00022491"/>
    </source>
</evidence>
<evidence type="ECO:0000256" key="3">
    <source>
        <dbReference type="PROSITE-ProRule" id="PRU00335"/>
    </source>
</evidence>
<accession>A0A165WNQ8</accession>
<dbReference type="STRING" id="33936.AZI98_16150"/>
<dbReference type="PRINTS" id="PR00455">
    <property type="entry name" value="HTHTETR"/>
</dbReference>
<proteinExistence type="predicted"/>
<protein>
    <recommendedName>
        <fullName evidence="4">HTH tetR-type domain-containing protein</fullName>
    </recommendedName>
</protein>
<dbReference type="Pfam" id="PF00440">
    <property type="entry name" value="TetR_N"/>
    <property type="match status" value="1"/>
</dbReference>
<dbReference type="PROSITE" id="PS50977">
    <property type="entry name" value="HTH_TETR_2"/>
    <property type="match status" value="1"/>
</dbReference>
<evidence type="ECO:0000313" key="6">
    <source>
        <dbReference type="Proteomes" id="UP000076476"/>
    </source>
</evidence>
<comment type="caution">
    <text evidence="5">The sequence shown here is derived from an EMBL/GenBank/DDBJ whole genome shotgun (WGS) entry which is preliminary data.</text>
</comment>
<dbReference type="InterPro" id="IPR023772">
    <property type="entry name" value="DNA-bd_HTH_TetR-type_CS"/>
</dbReference>
<evidence type="ECO:0000256" key="2">
    <source>
        <dbReference type="ARBA" id="ARBA00023125"/>
    </source>
</evidence>